<dbReference type="InterPro" id="IPR003593">
    <property type="entry name" value="AAA+_ATPase"/>
</dbReference>
<keyword evidence="5" id="KW-0067">ATP-binding</keyword>
<dbReference type="SUPFAM" id="SSF52540">
    <property type="entry name" value="P-loop containing nucleoside triphosphate hydrolases"/>
    <property type="match status" value="1"/>
</dbReference>
<feature type="domain" description="AAA+ ATPase" evidence="8">
    <location>
        <begin position="51"/>
        <end position="187"/>
    </location>
</feature>
<dbReference type="InterPro" id="IPR013748">
    <property type="entry name" value="Rep_factorC_C"/>
</dbReference>
<dbReference type="Proteomes" id="UP001362899">
    <property type="component" value="Unassembled WGS sequence"/>
</dbReference>
<dbReference type="GO" id="GO:0006281">
    <property type="term" value="P:DNA repair"/>
    <property type="evidence" value="ECO:0007669"/>
    <property type="project" value="TreeGrafter"/>
</dbReference>
<dbReference type="AlphaFoldDB" id="A0AAV5RG23"/>
<dbReference type="CDD" id="cd00009">
    <property type="entry name" value="AAA"/>
    <property type="match status" value="1"/>
</dbReference>
<accession>A0AAV5RG23</accession>
<protein>
    <submittedName>
        <fullName evidence="9">Replication factor C subunit 2</fullName>
    </submittedName>
</protein>
<comment type="subcellular location">
    <subcellularLocation>
        <location evidence="1">Nucleus</location>
    </subcellularLocation>
</comment>
<dbReference type="GO" id="GO:0005634">
    <property type="term" value="C:nucleus"/>
    <property type="evidence" value="ECO:0007669"/>
    <property type="project" value="UniProtKB-SubCell"/>
</dbReference>
<dbReference type="FunFam" id="3.40.50.300:FF:000237">
    <property type="entry name" value="replication factor C subunit 4"/>
    <property type="match status" value="1"/>
</dbReference>
<keyword evidence="6" id="KW-0539">Nucleus</keyword>
<dbReference type="GO" id="GO:0003689">
    <property type="term" value="F:DNA clamp loader activity"/>
    <property type="evidence" value="ECO:0007669"/>
    <property type="project" value="TreeGrafter"/>
</dbReference>
<evidence type="ECO:0000256" key="7">
    <source>
        <dbReference type="SAM" id="MobiDB-lite"/>
    </source>
</evidence>
<proteinExistence type="inferred from homology"/>
<dbReference type="PANTHER" id="PTHR11669">
    <property type="entry name" value="REPLICATION FACTOR C / DNA POLYMERASE III GAMMA-TAU SUBUNIT"/>
    <property type="match status" value="1"/>
</dbReference>
<dbReference type="Pfam" id="PF00004">
    <property type="entry name" value="AAA"/>
    <property type="match status" value="1"/>
</dbReference>
<dbReference type="Gene3D" id="3.40.50.300">
    <property type="entry name" value="P-loop containing nucleotide triphosphate hydrolases"/>
    <property type="match status" value="1"/>
</dbReference>
<keyword evidence="10" id="KW-1185">Reference proteome</keyword>
<evidence type="ECO:0000256" key="4">
    <source>
        <dbReference type="ARBA" id="ARBA00022741"/>
    </source>
</evidence>
<name>A0AAV5RG23_STABA</name>
<dbReference type="EMBL" id="BTGC01000003">
    <property type="protein sequence ID" value="GMM50063.1"/>
    <property type="molecule type" value="Genomic_DNA"/>
</dbReference>
<dbReference type="Gene3D" id="1.10.8.60">
    <property type="match status" value="1"/>
</dbReference>
<dbReference type="GO" id="GO:0003677">
    <property type="term" value="F:DNA binding"/>
    <property type="evidence" value="ECO:0007669"/>
    <property type="project" value="InterPro"/>
</dbReference>
<evidence type="ECO:0000313" key="10">
    <source>
        <dbReference type="Proteomes" id="UP001362899"/>
    </source>
</evidence>
<dbReference type="Pfam" id="PF08542">
    <property type="entry name" value="Rep_fac_C"/>
    <property type="match status" value="1"/>
</dbReference>
<dbReference type="GO" id="GO:0006271">
    <property type="term" value="P:DNA strand elongation involved in DNA replication"/>
    <property type="evidence" value="ECO:0007669"/>
    <property type="project" value="UniProtKB-ARBA"/>
</dbReference>
<dbReference type="InterPro" id="IPR003959">
    <property type="entry name" value="ATPase_AAA_core"/>
</dbReference>
<dbReference type="InterPro" id="IPR027417">
    <property type="entry name" value="P-loop_NTPase"/>
</dbReference>
<dbReference type="GO" id="GO:0005524">
    <property type="term" value="F:ATP binding"/>
    <property type="evidence" value="ECO:0007669"/>
    <property type="project" value="UniProtKB-KW"/>
</dbReference>
<feature type="region of interest" description="Disordered" evidence="7">
    <location>
        <begin position="1"/>
        <end position="20"/>
    </location>
</feature>
<evidence type="ECO:0000259" key="8">
    <source>
        <dbReference type="SMART" id="SM00382"/>
    </source>
</evidence>
<dbReference type="NCBIfam" id="NF001679">
    <property type="entry name" value="PRK00440.1"/>
    <property type="match status" value="1"/>
</dbReference>
<dbReference type="Gene3D" id="1.20.272.10">
    <property type="match status" value="1"/>
</dbReference>
<sequence>MSFFKPKATNSTPRAPTKVPWTEKYRPKSLNDVAAQDAIVSVLKKTLQSSNLPHMLFYGPPGTGKTSTILALARDLYGPELRKTRVLELNASDDRGISVVREKIKNFSRTAVGNVSSEIRQKYPAPDFKLIILDEADMMTHDAQAALRRTMENYAKTTRFCLICNYVTRIIDPLASRCSKFRFKELSQESALNRLQYICEQENVEVEDEEVLRSLLKLTNGDLRQSITLLQSAAGFAPVVTKDILSELAGVVPDNIVSKVIEVAEIGNQKQIEKAVENIILDGYSVSELLDQLHDTLLTSVISSKSKSMLANTFSVANRRLVDGGDEHIELLNIVTQTAQALKA</sequence>
<comment type="caution">
    <text evidence="9">The sequence shown here is derived from an EMBL/GenBank/DDBJ whole genome shotgun (WGS) entry which is preliminary data.</text>
</comment>
<organism evidence="9 10">
    <name type="scientific">Starmerella bacillaris</name>
    <name type="common">Yeast</name>
    <name type="synonym">Candida zemplinina</name>
    <dbReference type="NCBI Taxonomy" id="1247836"/>
    <lineage>
        <taxon>Eukaryota</taxon>
        <taxon>Fungi</taxon>
        <taxon>Dikarya</taxon>
        <taxon>Ascomycota</taxon>
        <taxon>Saccharomycotina</taxon>
        <taxon>Dipodascomycetes</taxon>
        <taxon>Dipodascales</taxon>
        <taxon>Trichomonascaceae</taxon>
        <taxon>Starmerella</taxon>
    </lineage>
</organism>
<evidence type="ECO:0000256" key="1">
    <source>
        <dbReference type="ARBA" id="ARBA00004123"/>
    </source>
</evidence>
<dbReference type="GO" id="GO:0016887">
    <property type="term" value="F:ATP hydrolysis activity"/>
    <property type="evidence" value="ECO:0007669"/>
    <property type="project" value="InterPro"/>
</dbReference>
<dbReference type="SMART" id="SM00382">
    <property type="entry name" value="AAA"/>
    <property type="match status" value="1"/>
</dbReference>
<keyword evidence="4" id="KW-0547">Nucleotide-binding</keyword>
<reference evidence="9 10" key="1">
    <citation type="journal article" date="2023" name="Elife">
        <title>Identification of key yeast species and microbe-microbe interactions impacting larval growth of Drosophila in the wild.</title>
        <authorList>
            <person name="Mure A."/>
            <person name="Sugiura Y."/>
            <person name="Maeda R."/>
            <person name="Honda K."/>
            <person name="Sakurai N."/>
            <person name="Takahashi Y."/>
            <person name="Watada M."/>
            <person name="Katoh T."/>
            <person name="Gotoh A."/>
            <person name="Gotoh Y."/>
            <person name="Taniguchi I."/>
            <person name="Nakamura K."/>
            <person name="Hayashi T."/>
            <person name="Katayama T."/>
            <person name="Uemura T."/>
            <person name="Hattori Y."/>
        </authorList>
    </citation>
    <scope>NUCLEOTIDE SEQUENCE [LARGE SCALE GENOMIC DNA]</scope>
    <source>
        <strain evidence="9 10">SB-73</strain>
    </source>
</reference>
<evidence type="ECO:0000256" key="6">
    <source>
        <dbReference type="ARBA" id="ARBA00023242"/>
    </source>
</evidence>
<evidence type="ECO:0000313" key="9">
    <source>
        <dbReference type="EMBL" id="GMM50063.1"/>
    </source>
</evidence>
<dbReference type="PANTHER" id="PTHR11669:SF20">
    <property type="entry name" value="REPLICATION FACTOR C SUBUNIT 4"/>
    <property type="match status" value="1"/>
</dbReference>
<keyword evidence="3" id="KW-0235">DNA replication</keyword>
<evidence type="ECO:0000256" key="2">
    <source>
        <dbReference type="ARBA" id="ARBA00005378"/>
    </source>
</evidence>
<dbReference type="SUPFAM" id="SSF48019">
    <property type="entry name" value="post-AAA+ oligomerization domain-like"/>
    <property type="match status" value="1"/>
</dbReference>
<gene>
    <name evidence="9" type="ORF">DASB73_010210</name>
</gene>
<dbReference type="InterPro" id="IPR050238">
    <property type="entry name" value="DNA_Rep/Repair_Clamp_Loader"/>
</dbReference>
<dbReference type="GO" id="GO:0005663">
    <property type="term" value="C:DNA replication factor C complex"/>
    <property type="evidence" value="ECO:0007669"/>
    <property type="project" value="TreeGrafter"/>
</dbReference>
<dbReference type="Pfam" id="PF21960">
    <property type="entry name" value="RCF1-5-like_lid"/>
    <property type="match status" value="1"/>
</dbReference>
<dbReference type="GO" id="GO:0031391">
    <property type="term" value="C:Elg1 RFC-like complex"/>
    <property type="evidence" value="ECO:0007669"/>
    <property type="project" value="UniProtKB-ARBA"/>
</dbReference>
<comment type="similarity">
    <text evidence="2">Belongs to the activator 1 small subunits family.</text>
</comment>
<evidence type="ECO:0000256" key="3">
    <source>
        <dbReference type="ARBA" id="ARBA00022705"/>
    </source>
</evidence>
<evidence type="ECO:0000256" key="5">
    <source>
        <dbReference type="ARBA" id="ARBA00022840"/>
    </source>
</evidence>
<dbReference type="InterPro" id="IPR008921">
    <property type="entry name" value="DNA_pol3_clamp-load_cplx_C"/>
</dbReference>